<feature type="compositionally biased region" description="Polar residues" evidence="3">
    <location>
        <begin position="75"/>
        <end position="92"/>
    </location>
</feature>
<evidence type="ECO:0000256" key="1">
    <source>
        <dbReference type="ARBA" id="ARBA00004123"/>
    </source>
</evidence>
<comment type="caution">
    <text evidence="4">The sequence shown here is derived from an EMBL/GenBank/DDBJ whole genome shotgun (WGS) entry which is preliminary data.</text>
</comment>
<keyword evidence="2" id="KW-0539">Nucleus</keyword>
<feature type="non-terminal residue" evidence="4">
    <location>
        <position position="318"/>
    </location>
</feature>
<evidence type="ECO:0000313" key="4">
    <source>
        <dbReference type="EMBL" id="CAJ0965830.1"/>
    </source>
</evidence>
<feature type="compositionally biased region" description="Basic and acidic residues" evidence="3">
    <location>
        <begin position="203"/>
        <end position="216"/>
    </location>
</feature>
<feature type="region of interest" description="Disordered" evidence="3">
    <location>
        <begin position="201"/>
        <end position="228"/>
    </location>
</feature>
<reference evidence="4" key="1">
    <citation type="submission" date="2023-07" db="EMBL/GenBank/DDBJ databases">
        <authorList>
            <person name="Stuckert A."/>
        </authorList>
    </citation>
    <scope>NUCLEOTIDE SEQUENCE</scope>
</reference>
<evidence type="ECO:0000256" key="2">
    <source>
        <dbReference type="ARBA" id="ARBA00023242"/>
    </source>
</evidence>
<dbReference type="EMBL" id="CAUEEQ010070073">
    <property type="protein sequence ID" value="CAJ0965830.1"/>
    <property type="molecule type" value="Genomic_DNA"/>
</dbReference>
<name>A0ABN9MJF9_9NEOB</name>
<dbReference type="Proteomes" id="UP001176940">
    <property type="component" value="Unassembled WGS sequence"/>
</dbReference>
<protein>
    <submittedName>
        <fullName evidence="4">Uncharacterized protein</fullName>
    </submittedName>
</protein>
<sequence>MGVPLRGTRHGSAGYESVDSLLHRNGCVEKQNALAKEVDMVLTANISVSPSSSPARGFNRERSQGKSDNGPPESQIDSMGMSSNRLPSNYASQSLKRRVVEAIHKQARRMCNYNRILASKKNLDHVNKILKAKKLQRQSRTGNNIVKRRPGRPRKYPLQDGLPLQLISRTLERADTVTDVIEAVIQGVSLESEHCRGWKRKHHELENTEKRQRSEEDPNPTSSVADLHLGEVAPSHDVDTSRKMCDSSTSCHLTPLVQREKKVPRLPKKKFQKAGLFSDVYKVADPKTRLMQLKKEKLEYVPREHEYGLLPGPIHIGE</sequence>
<comment type="subcellular location">
    <subcellularLocation>
        <location evidence="1">Nucleus</location>
    </subcellularLocation>
</comment>
<evidence type="ECO:0000256" key="3">
    <source>
        <dbReference type="SAM" id="MobiDB-lite"/>
    </source>
</evidence>
<evidence type="ECO:0000313" key="5">
    <source>
        <dbReference type="Proteomes" id="UP001176940"/>
    </source>
</evidence>
<accession>A0ABN9MJF9</accession>
<feature type="region of interest" description="Disordered" evidence="3">
    <location>
        <begin position="48"/>
        <end position="92"/>
    </location>
</feature>
<dbReference type="PANTHER" id="PTHR46147">
    <property type="entry name" value="HISTONE-LYSINE N-METHYLTRANSFERASE ASH1"/>
    <property type="match status" value="1"/>
</dbReference>
<gene>
    <name evidence="4" type="ORF">RIMI_LOCUS20683897</name>
</gene>
<dbReference type="PANTHER" id="PTHR46147:SF1">
    <property type="entry name" value="HISTONE-LYSINE N-METHYLTRANSFERASE ASH1L"/>
    <property type="match status" value="1"/>
</dbReference>
<organism evidence="4 5">
    <name type="scientific">Ranitomeya imitator</name>
    <name type="common">mimic poison frog</name>
    <dbReference type="NCBI Taxonomy" id="111125"/>
    <lineage>
        <taxon>Eukaryota</taxon>
        <taxon>Metazoa</taxon>
        <taxon>Chordata</taxon>
        <taxon>Craniata</taxon>
        <taxon>Vertebrata</taxon>
        <taxon>Euteleostomi</taxon>
        <taxon>Amphibia</taxon>
        <taxon>Batrachia</taxon>
        <taxon>Anura</taxon>
        <taxon>Neobatrachia</taxon>
        <taxon>Hyloidea</taxon>
        <taxon>Dendrobatidae</taxon>
        <taxon>Dendrobatinae</taxon>
        <taxon>Ranitomeya</taxon>
    </lineage>
</organism>
<proteinExistence type="predicted"/>
<keyword evidence="5" id="KW-1185">Reference proteome</keyword>